<dbReference type="AlphaFoldDB" id="A0A974HD17"/>
<evidence type="ECO:0000313" key="1">
    <source>
        <dbReference type="EMBL" id="OCT73443.1"/>
    </source>
</evidence>
<proteinExistence type="predicted"/>
<dbReference type="EMBL" id="CM004478">
    <property type="protein sequence ID" value="OCT73443.1"/>
    <property type="molecule type" value="Genomic_DNA"/>
</dbReference>
<evidence type="ECO:0000313" key="2">
    <source>
        <dbReference type="Proteomes" id="UP000694892"/>
    </source>
</evidence>
<name>A0A974HD17_XENLA</name>
<dbReference type="Proteomes" id="UP000694892">
    <property type="component" value="Chromosome 7L"/>
</dbReference>
<sequence>MSGSCTSLFLQREETQSVINPFTGLQLPASFASQIISADCVSVTLQLEGKQPKFASSRPLTAAPSPH</sequence>
<protein>
    <submittedName>
        <fullName evidence="1">Uncharacterized protein</fullName>
    </submittedName>
</protein>
<organism evidence="1 2">
    <name type="scientific">Xenopus laevis</name>
    <name type="common">African clawed frog</name>
    <dbReference type="NCBI Taxonomy" id="8355"/>
    <lineage>
        <taxon>Eukaryota</taxon>
        <taxon>Metazoa</taxon>
        <taxon>Chordata</taxon>
        <taxon>Craniata</taxon>
        <taxon>Vertebrata</taxon>
        <taxon>Euteleostomi</taxon>
        <taxon>Amphibia</taxon>
        <taxon>Batrachia</taxon>
        <taxon>Anura</taxon>
        <taxon>Pipoidea</taxon>
        <taxon>Pipidae</taxon>
        <taxon>Xenopodinae</taxon>
        <taxon>Xenopus</taxon>
        <taxon>Xenopus</taxon>
    </lineage>
</organism>
<reference evidence="2" key="1">
    <citation type="journal article" date="2016" name="Nature">
        <title>Genome evolution in the allotetraploid frog Xenopus laevis.</title>
        <authorList>
            <person name="Session A.M."/>
            <person name="Uno Y."/>
            <person name="Kwon T."/>
            <person name="Chapman J.A."/>
            <person name="Toyoda A."/>
            <person name="Takahashi S."/>
            <person name="Fukui A."/>
            <person name="Hikosaka A."/>
            <person name="Suzuki A."/>
            <person name="Kondo M."/>
            <person name="van Heeringen S.J."/>
            <person name="Quigley I."/>
            <person name="Heinz S."/>
            <person name="Ogino H."/>
            <person name="Ochi H."/>
            <person name="Hellsten U."/>
            <person name="Lyons J.B."/>
            <person name="Simakov O."/>
            <person name="Putnam N."/>
            <person name="Stites J."/>
            <person name="Kuroki Y."/>
            <person name="Tanaka T."/>
            <person name="Michiue T."/>
            <person name="Watanabe M."/>
            <person name="Bogdanovic O."/>
            <person name="Lister R."/>
            <person name="Georgiou G."/>
            <person name="Paranjpe S.S."/>
            <person name="van Kruijsbergen I."/>
            <person name="Shu S."/>
            <person name="Carlson J."/>
            <person name="Kinoshita T."/>
            <person name="Ohta Y."/>
            <person name="Mawaribuchi S."/>
            <person name="Jenkins J."/>
            <person name="Grimwood J."/>
            <person name="Schmutz J."/>
            <person name="Mitros T."/>
            <person name="Mozaffari S.V."/>
            <person name="Suzuki Y."/>
            <person name="Haramoto Y."/>
            <person name="Yamamoto T.S."/>
            <person name="Takagi C."/>
            <person name="Heald R."/>
            <person name="Miller K."/>
            <person name="Haudenschild C."/>
            <person name="Kitzman J."/>
            <person name="Nakayama T."/>
            <person name="Izutsu Y."/>
            <person name="Robert J."/>
            <person name="Fortriede J."/>
            <person name="Burns K."/>
            <person name="Lotay V."/>
            <person name="Karimi K."/>
            <person name="Yasuoka Y."/>
            <person name="Dichmann D.S."/>
            <person name="Flajnik M.F."/>
            <person name="Houston D.W."/>
            <person name="Shendure J."/>
            <person name="DuPasquier L."/>
            <person name="Vize P.D."/>
            <person name="Zorn A.M."/>
            <person name="Ito M."/>
            <person name="Marcotte E.M."/>
            <person name="Wallingford J.B."/>
            <person name="Ito Y."/>
            <person name="Asashima M."/>
            <person name="Ueno N."/>
            <person name="Matsuda Y."/>
            <person name="Veenstra G.J."/>
            <person name="Fujiyama A."/>
            <person name="Harland R.M."/>
            <person name="Taira M."/>
            <person name="Rokhsar D.S."/>
        </authorList>
    </citation>
    <scope>NUCLEOTIDE SEQUENCE [LARGE SCALE GENOMIC DNA]</scope>
    <source>
        <strain evidence="2">J</strain>
    </source>
</reference>
<accession>A0A974HD17</accession>
<gene>
    <name evidence="1" type="ORF">XELAEV_18036421mg</name>
</gene>